<comment type="caution">
    <text evidence="1">The sequence shown here is derived from an EMBL/GenBank/DDBJ whole genome shotgun (WGS) entry which is preliminary data.</text>
</comment>
<evidence type="ECO:0000313" key="1">
    <source>
        <dbReference type="EMBL" id="GIX80880.1"/>
    </source>
</evidence>
<name>A0AAV4N971_CAEEX</name>
<protein>
    <submittedName>
        <fullName evidence="1">Uncharacterized protein</fullName>
    </submittedName>
</protein>
<keyword evidence="2" id="KW-1185">Reference proteome</keyword>
<sequence>MTTVHLSLYDFVPFTLSFHSAESGSSANTDIHRSLKLQTLPQFISKLAPNFYTNIPNINNELLKRLPEYDINNPKNSKRPRTSLLIS</sequence>
<proteinExistence type="predicted"/>
<accession>A0AAV4N971</accession>
<gene>
    <name evidence="1" type="ORF">CEXT_289771</name>
</gene>
<organism evidence="1 2">
    <name type="scientific">Caerostris extrusa</name>
    <name type="common">Bark spider</name>
    <name type="synonym">Caerostris bankana</name>
    <dbReference type="NCBI Taxonomy" id="172846"/>
    <lineage>
        <taxon>Eukaryota</taxon>
        <taxon>Metazoa</taxon>
        <taxon>Ecdysozoa</taxon>
        <taxon>Arthropoda</taxon>
        <taxon>Chelicerata</taxon>
        <taxon>Arachnida</taxon>
        <taxon>Araneae</taxon>
        <taxon>Araneomorphae</taxon>
        <taxon>Entelegynae</taxon>
        <taxon>Araneoidea</taxon>
        <taxon>Araneidae</taxon>
        <taxon>Caerostris</taxon>
    </lineage>
</organism>
<dbReference type="AlphaFoldDB" id="A0AAV4N971"/>
<dbReference type="Proteomes" id="UP001054945">
    <property type="component" value="Unassembled WGS sequence"/>
</dbReference>
<reference evidence="1 2" key="1">
    <citation type="submission" date="2021-06" db="EMBL/GenBank/DDBJ databases">
        <title>Caerostris extrusa draft genome.</title>
        <authorList>
            <person name="Kono N."/>
            <person name="Arakawa K."/>
        </authorList>
    </citation>
    <scope>NUCLEOTIDE SEQUENCE [LARGE SCALE GENOMIC DNA]</scope>
</reference>
<dbReference type="EMBL" id="BPLR01020630">
    <property type="protein sequence ID" value="GIX80880.1"/>
    <property type="molecule type" value="Genomic_DNA"/>
</dbReference>
<evidence type="ECO:0000313" key="2">
    <source>
        <dbReference type="Proteomes" id="UP001054945"/>
    </source>
</evidence>